<evidence type="ECO:0000256" key="1">
    <source>
        <dbReference type="SAM" id="Phobius"/>
    </source>
</evidence>
<name>A0ABQ2R8B6_9GAMM</name>
<feature type="transmembrane region" description="Helical" evidence="1">
    <location>
        <begin position="34"/>
        <end position="57"/>
    </location>
</feature>
<keyword evidence="1" id="KW-0472">Membrane</keyword>
<reference evidence="3" key="1">
    <citation type="journal article" date="2019" name="Int. J. Syst. Evol. Microbiol.">
        <title>The Global Catalogue of Microorganisms (GCM) 10K type strain sequencing project: providing services to taxonomists for standard genome sequencing and annotation.</title>
        <authorList>
            <consortium name="The Broad Institute Genomics Platform"/>
            <consortium name="The Broad Institute Genome Sequencing Center for Infectious Disease"/>
            <person name="Wu L."/>
            <person name="Ma J."/>
        </authorList>
    </citation>
    <scope>NUCLEOTIDE SEQUENCE [LARGE SCALE GENOMIC DNA]</scope>
    <source>
        <strain evidence="3">JCM 32306</strain>
    </source>
</reference>
<proteinExistence type="predicted"/>
<sequence length="1083" mass="118825">MAHCEPAFIKKFPMTSFFAQLRTGVKRRPRYQKWLLAIVSLYLLFCAILGGLIPAVAKQQLPQQLSDILGREVTLQNIEINPFTTELTVTGFTINEQKQDAQFVSFERLYANLQVWQSIRLMGLVLEDVVLEQPKIQVSRSQDNQQHDVFNFTDIIEHIASNSSVQQAEQQPQSAEMLSMRMANIQLIDGTFTLNDKVTDTKISYPNIQLKLSQFDSIMAAIDDQQNLVNQFNIAIEDQFQGALSLQGQLQLAPLMLQGDIKVANIDLSRYWSFIDQLFAINLAQGQLSVNGHFRVALQNAQLEPISDIHIAKARVVIENVKAVHQQDEKISIDVLALNNINVDTPKQQVTIDEFYSENGKINLNITPTGADLVALLLPKNTDLELGSDASATSIESATTENAATETAAIEITENETDASKTIASGMTNTETSNSAVQIDATNTDSQGKPWLVTLNKIKLEQYQVALGEGIASDNIIIWQLGPINVSTGKIISDFSSPIDYQFSTEINGQSQLSSSGQVDVLAQSIQADIDFSNMMLTRLQPYIAPYINVTLEDGVFSTQGKLIADANETLVYQGSAKIEQLDIKDNVLKQPLLNWETMAINQLSYDRKQAKIDIDEIDFDALFARLIISADRSTNISQLIHDNSQDQVGVTVKDSSAEPKLAATDDIAEQQSATNTPEMQLNINRIAVKDSSAFFADNSLTPNFASGIEMLNGEITNLSSNPQTTASVDLAGKIDKYAPVTLKGDVNPLLEQPYLDLNLNFKKVELTSVNPYSGTYAGYYIDKGQLSLDLNYKLKDNVLVGSNHLVIDQLQLGKRSNSDLATSLPVSLAVALLQDRHGVIDLGVDVSGDINSPSFSFGSIIINAIGNLITKAVTSPFSFIAGLVGGEEAIDKVGFDYGVSAIEHQQQLTLDKLASALIERPLLNLNIKGSVDVANDKPALAELKLHKKLAKTAAIKLRNLPKHLSASQYPESGPLTDALYVLVEQDLGQQPNVIKQTLLAEAPELSLQELTTRWHIALYNMLKNNQEVSIDDLGLLAQARARAVKAYLVEQGQIDAGKVFVLESRINTNQTAASALLELQAK</sequence>
<keyword evidence="1" id="KW-0812">Transmembrane</keyword>
<dbReference type="Proteomes" id="UP000619118">
    <property type="component" value="Unassembled WGS sequence"/>
</dbReference>
<comment type="caution">
    <text evidence="2">The sequence shown here is derived from an EMBL/GenBank/DDBJ whole genome shotgun (WGS) entry which is preliminary data.</text>
</comment>
<keyword evidence="1" id="KW-1133">Transmembrane helix</keyword>
<dbReference type="EMBL" id="BMQX01000012">
    <property type="protein sequence ID" value="GGQ18972.1"/>
    <property type="molecule type" value="Genomic_DNA"/>
</dbReference>
<keyword evidence="3" id="KW-1185">Reference proteome</keyword>
<dbReference type="PANTHER" id="PTHR30441">
    <property type="entry name" value="DUF748 DOMAIN-CONTAINING PROTEIN"/>
    <property type="match status" value="1"/>
</dbReference>
<evidence type="ECO:0000313" key="2">
    <source>
        <dbReference type="EMBL" id="GGQ18972.1"/>
    </source>
</evidence>
<gene>
    <name evidence="2" type="ORF">GCM10009411_19000</name>
</gene>
<dbReference type="PANTHER" id="PTHR30441:SF8">
    <property type="entry name" value="DUF748 DOMAIN-CONTAINING PROTEIN"/>
    <property type="match status" value="1"/>
</dbReference>
<evidence type="ECO:0008006" key="4">
    <source>
        <dbReference type="Google" id="ProtNLM"/>
    </source>
</evidence>
<organism evidence="2 3">
    <name type="scientific">Shewanella litoralis</name>
    <dbReference type="NCBI Taxonomy" id="2282700"/>
    <lineage>
        <taxon>Bacteria</taxon>
        <taxon>Pseudomonadati</taxon>
        <taxon>Pseudomonadota</taxon>
        <taxon>Gammaproteobacteria</taxon>
        <taxon>Alteromonadales</taxon>
        <taxon>Shewanellaceae</taxon>
        <taxon>Shewanella</taxon>
    </lineage>
</organism>
<dbReference type="Pfam" id="PF05359">
    <property type="entry name" value="DUF748"/>
    <property type="match status" value="1"/>
</dbReference>
<evidence type="ECO:0000313" key="3">
    <source>
        <dbReference type="Proteomes" id="UP000619118"/>
    </source>
</evidence>
<dbReference type="InterPro" id="IPR052894">
    <property type="entry name" value="AsmA-related"/>
</dbReference>
<protein>
    <recommendedName>
        <fullName evidence="4">DUF748 domain-containing protein</fullName>
    </recommendedName>
</protein>
<accession>A0ABQ2R8B6</accession>
<dbReference type="InterPro" id="IPR008023">
    <property type="entry name" value="DUF748"/>
</dbReference>